<dbReference type="SMART" id="SM00471">
    <property type="entry name" value="HDc"/>
    <property type="match status" value="1"/>
</dbReference>
<dbReference type="PROSITE" id="PS51832">
    <property type="entry name" value="HD_GYP"/>
    <property type="match status" value="1"/>
</dbReference>
<reference evidence="2" key="1">
    <citation type="submission" date="2020-07" db="EMBL/GenBank/DDBJ databases">
        <title>Huge and variable diversity of episymbiotic CPR bacteria and DPANN archaea in groundwater ecosystems.</title>
        <authorList>
            <person name="He C.Y."/>
            <person name="Keren R."/>
            <person name="Whittaker M."/>
            <person name="Farag I.F."/>
            <person name="Doudna J."/>
            <person name="Cate J.H.D."/>
            <person name="Banfield J.F."/>
        </authorList>
    </citation>
    <scope>NUCLEOTIDE SEQUENCE</scope>
    <source>
        <strain evidence="2">NC_groundwater_717_Ag_S-0.2um_59_8</strain>
    </source>
</reference>
<evidence type="ECO:0000313" key="2">
    <source>
        <dbReference type="EMBL" id="MBI3014834.1"/>
    </source>
</evidence>
<evidence type="ECO:0000259" key="1">
    <source>
        <dbReference type="PROSITE" id="PS51832"/>
    </source>
</evidence>
<sequence>PLISRNRVIGVLGADKGKSEGRISQEDRDYLFSYANQIAVALDNAKLYHDINASYMRSIQSLALALEAKDSYTKGHSERVTRHATEIARRLGLSETECERLGQMSMMHDIGKIGVPETILVKPGKLSPNEWDLICRHTTVGAKIIDPLHLPKNEIAIIKSHHERIDGKGYPEGLAGEEIPIEARIVSVADAFDAMTTDRPYRRALALRDACRELRVNSGKQFDPEVARVLLGLVEDGSATPARVIPIHQHRTVGS</sequence>
<dbReference type="Proteomes" id="UP000741360">
    <property type="component" value="Unassembled WGS sequence"/>
</dbReference>
<feature type="domain" description="HD-GYP" evidence="1">
    <location>
        <begin position="51"/>
        <end position="246"/>
    </location>
</feature>
<dbReference type="PANTHER" id="PTHR43155">
    <property type="entry name" value="CYCLIC DI-GMP PHOSPHODIESTERASE PA4108-RELATED"/>
    <property type="match status" value="1"/>
</dbReference>
<gene>
    <name evidence="2" type="ORF">HYY65_07220</name>
</gene>
<dbReference type="Pfam" id="PF13487">
    <property type="entry name" value="HD_5"/>
    <property type="match status" value="1"/>
</dbReference>
<feature type="non-terminal residue" evidence="2">
    <location>
        <position position="1"/>
    </location>
</feature>
<dbReference type="AlphaFoldDB" id="A0A932GPM2"/>
<dbReference type="SUPFAM" id="SSF109604">
    <property type="entry name" value="HD-domain/PDEase-like"/>
    <property type="match status" value="1"/>
</dbReference>
<evidence type="ECO:0000313" key="3">
    <source>
        <dbReference type="Proteomes" id="UP000741360"/>
    </source>
</evidence>
<dbReference type="SUPFAM" id="SSF55781">
    <property type="entry name" value="GAF domain-like"/>
    <property type="match status" value="1"/>
</dbReference>
<protein>
    <submittedName>
        <fullName evidence="2">HD domain-containing protein</fullName>
    </submittedName>
</protein>
<dbReference type="InterPro" id="IPR003607">
    <property type="entry name" value="HD/PDEase_dom"/>
</dbReference>
<dbReference type="PANTHER" id="PTHR43155:SF2">
    <property type="entry name" value="CYCLIC DI-GMP PHOSPHODIESTERASE PA4108"/>
    <property type="match status" value="1"/>
</dbReference>
<accession>A0A932GPM2</accession>
<proteinExistence type="predicted"/>
<dbReference type="Gene3D" id="3.30.450.40">
    <property type="match status" value="1"/>
</dbReference>
<name>A0A932GPM2_UNCTE</name>
<dbReference type="CDD" id="cd00077">
    <property type="entry name" value="HDc"/>
    <property type="match status" value="1"/>
</dbReference>
<dbReference type="InterPro" id="IPR006675">
    <property type="entry name" value="HDIG_dom"/>
</dbReference>
<organism evidence="2 3">
    <name type="scientific">Tectimicrobiota bacterium</name>
    <dbReference type="NCBI Taxonomy" id="2528274"/>
    <lineage>
        <taxon>Bacteria</taxon>
        <taxon>Pseudomonadati</taxon>
        <taxon>Nitrospinota/Tectimicrobiota group</taxon>
        <taxon>Candidatus Tectimicrobiota</taxon>
    </lineage>
</organism>
<dbReference type="InterPro" id="IPR029016">
    <property type="entry name" value="GAF-like_dom_sf"/>
</dbReference>
<dbReference type="EMBL" id="JACPSX010000130">
    <property type="protein sequence ID" value="MBI3014834.1"/>
    <property type="molecule type" value="Genomic_DNA"/>
</dbReference>
<dbReference type="Gene3D" id="1.10.3210.10">
    <property type="entry name" value="Hypothetical protein af1432"/>
    <property type="match status" value="1"/>
</dbReference>
<comment type="caution">
    <text evidence="2">The sequence shown here is derived from an EMBL/GenBank/DDBJ whole genome shotgun (WGS) entry which is preliminary data.</text>
</comment>
<dbReference type="NCBIfam" id="TIGR00277">
    <property type="entry name" value="HDIG"/>
    <property type="match status" value="1"/>
</dbReference>
<dbReference type="InterPro" id="IPR037522">
    <property type="entry name" value="HD_GYP_dom"/>
</dbReference>